<gene>
    <name evidence="1" type="ORF">SMB34_07725</name>
</gene>
<protein>
    <submittedName>
        <fullName evidence="1">Uncharacterized protein</fullName>
    </submittedName>
</protein>
<evidence type="ECO:0000313" key="1">
    <source>
        <dbReference type="EMBL" id="KEO52519.1"/>
    </source>
</evidence>
<reference evidence="1 2" key="1">
    <citation type="submission" date="2013-07" db="EMBL/GenBank/DDBJ databases">
        <title>Thalassospira permensis NBRC 106175 Genome Sequencing.</title>
        <authorList>
            <person name="Lai Q."/>
            <person name="Shao Z."/>
        </authorList>
    </citation>
    <scope>NUCLEOTIDE SEQUENCE [LARGE SCALE GENOMIC DNA]</scope>
    <source>
        <strain evidence="1 2">NBRC 106175</strain>
    </source>
</reference>
<comment type="caution">
    <text evidence="1">The sequence shown here is derived from an EMBL/GenBank/DDBJ whole genome shotgun (WGS) entry which is preliminary data.</text>
</comment>
<organism evidence="1 2">
    <name type="scientific">Thalassospira permensis NBRC 106175</name>
    <dbReference type="NCBI Taxonomy" id="1353532"/>
    <lineage>
        <taxon>Bacteria</taxon>
        <taxon>Pseudomonadati</taxon>
        <taxon>Pseudomonadota</taxon>
        <taxon>Alphaproteobacteria</taxon>
        <taxon>Rhodospirillales</taxon>
        <taxon>Thalassospiraceae</taxon>
        <taxon>Thalassospira</taxon>
    </lineage>
</organism>
<name>A0ABR4TJY7_9PROT</name>
<proteinExistence type="predicted"/>
<dbReference type="EMBL" id="AUNC01000045">
    <property type="protein sequence ID" value="KEO52519.1"/>
    <property type="molecule type" value="Genomic_DNA"/>
</dbReference>
<accession>A0ABR4TJY7</accession>
<evidence type="ECO:0000313" key="2">
    <source>
        <dbReference type="Proteomes" id="UP000027463"/>
    </source>
</evidence>
<keyword evidence="2" id="KW-1185">Reference proteome</keyword>
<dbReference type="Proteomes" id="UP000027463">
    <property type="component" value="Unassembled WGS sequence"/>
</dbReference>
<sequence length="57" mass="6317">MIHQSLGQGIIDTQQGDTGTHQNDAGQVVLGLLCIHGSWRFPCVMVGYRNHHLFSEL</sequence>